<keyword evidence="1" id="KW-1133">Transmembrane helix</keyword>
<feature type="transmembrane region" description="Helical" evidence="1">
    <location>
        <begin position="65"/>
        <end position="85"/>
    </location>
</feature>
<dbReference type="OrthoDB" id="5195204at2"/>
<evidence type="ECO:0000256" key="1">
    <source>
        <dbReference type="SAM" id="Phobius"/>
    </source>
</evidence>
<keyword evidence="1" id="KW-0812">Transmembrane</keyword>
<dbReference type="InterPro" id="IPR035197">
    <property type="entry name" value="DUF5313"/>
</dbReference>
<reference evidence="2 3" key="1">
    <citation type="submission" date="2017-07" db="EMBL/GenBank/DDBJ databases">
        <title>The new phylogeny of genus Mycobacterium.</title>
        <authorList>
            <person name="Tortoli E."/>
            <person name="Trovato A."/>
            <person name="Cirillo D.M."/>
        </authorList>
    </citation>
    <scope>NUCLEOTIDE SEQUENCE [LARGE SCALE GENOMIC DNA]</scope>
    <source>
        <strain evidence="2 3">ATCC 33027</strain>
    </source>
</reference>
<dbReference type="EMBL" id="NOZR01000004">
    <property type="protein sequence ID" value="OYN81141.1"/>
    <property type="molecule type" value="Genomic_DNA"/>
</dbReference>
<dbReference type="Proteomes" id="UP000216063">
    <property type="component" value="Unassembled WGS sequence"/>
</dbReference>
<gene>
    <name evidence="2" type="ORF">CG716_06250</name>
</gene>
<name>A0A255DR35_9MYCO</name>
<evidence type="ECO:0008006" key="4">
    <source>
        <dbReference type="Google" id="ProtNLM"/>
    </source>
</evidence>
<comment type="caution">
    <text evidence="2">The sequence shown here is derived from an EMBL/GenBank/DDBJ whole genome shotgun (WGS) entry which is preliminary data.</text>
</comment>
<dbReference type="RefSeq" id="WP_094477542.1">
    <property type="nucleotide sequence ID" value="NZ_JACKSC010000305.1"/>
</dbReference>
<sequence>MSDATRPNALQYIGYSYGKVLPPSMRDWVRNDLVGKGAQRRVFFRVAIPALLILAPLWLIPTTVYMHLAMTALLFVPCLYFTHALHKIYRAHRLRQHGLDPELVDEAARQRHAAIHDEYNKRYGPPQN</sequence>
<feature type="transmembrane region" description="Helical" evidence="1">
    <location>
        <begin position="42"/>
        <end position="59"/>
    </location>
</feature>
<keyword evidence="3" id="KW-1185">Reference proteome</keyword>
<dbReference type="Pfam" id="PF17240">
    <property type="entry name" value="DUF5313"/>
    <property type="match status" value="1"/>
</dbReference>
<proteinExistence type="predicted"/>
<protein>
    <recommendedName>
        <fullName evidence="4">DUF5313 domain-containing protein</fullName>
    </recommendedName>
</protein>
<dbReference type="AlphaFoldDB" id="A0A255DR35"/>
<keyword evidence="1" id="KW-0472">Membrane</keyword>
<evidence type="ECO:0000313" key="3">
    <source>
        <dbReference type="Proteomes" id="UP000216063"/>
    </source>
</evidence>
<evidence type="ECO:0000313" key="2">
    <source>
        <dbReference type="EMBL" id="OYN81141.1"/>
    </source>
</evidence>
<organism evidence="2 3">
    <name type="scientific">Mycolicibacterium sphagni</name>
    <dbReference type="NCBI Taxonomy" id="1786"/>
    <lineage>
        <taxon>Bacteria</taxon>
        <taxon>Bacillati</taxon>
        <taxon>Actinomycetota</taxon>
        <taxon>Actinomycetes</taxon>
        <taxon>Mycobacteriales</taxon>
        <taxon>Mycobacteriaceae</taxon>
        <taxon>Mycolicibacterium</taxon>
    </lineage>
</organism>
<accession>A0A255DR35</accession>